<dbReference type="STRING" id="1000565.METUNv1_03622"/>
<evidence type="ECO:0000259" key="10">
    <source>
        <dbReference type="PROSITE" id="PS50109"/>
    </source>
</evidence>
<dbReference type="InterPro" id="IPR005467">
    <property type="entry name" value="His_kinase_dom"/>
</dbReference>
<evidence type="ECO:0000256" key="4">
    <source>
        <dbReference type="ARBA" id="ARBA00022741"/>
    </source>
</evidence>
<proteinExistence type="predicted"/>
<dbReference type="GO" id="GO:0005524">
    <property type="term" value="F:ATP binding"/>
    <property type="evidence" value="ECO:0007669"/>
    <property type="project" value="UniProtKB-UniRule"/>
</dbReference>
<gene>
    <name evidence="11" type="ORF">METUNv1_03622</name>
</gene>
<comment type="subcellular location">
    <subcellularLocation>
        <location evidence="8">Cell inner membrane</location>
    </subcellularLocation>
</comment>
<dbReference type="InterPro" id="IPR011712">
    <property type="entry name" value="Sig_transdc_His_kin_sub3_dim/P"/>
</dbReference>
<keyword evidence="8 9" id="KW-0472">Membrane</keyword>
<dbReference type="SUPFAM" id="SSF55781">
    <property type="entry name" value="GAF domain-like"/>
    <property type="match status" value="1"/>
</dbReference>
<evidence type="ECO:0000313" key="12">
    <source>
        <dbReference type="Proteomes" id="UP000005019"/>
    </source>
</evidence>
<keyword evidence="8" id="KW-1003">Cell membrane</keyword>
<keyword evidence="2" id="KW-0597">Phosphoprotein</keyword>
<dbReference type="SMART" id="SM00387">
    <property type="entry name" value="HATPase_c"/>
    <property type="match status" value="1"/>
</dbReference>
<comment type="catalytic activity">
    <reaction evidence="1 8">
        <text>ATP + protein L-histidine = ADP + protein N-phospho-L-histidine.</text>
        <dbReference type="EC" id="2.7.13.3"/>
    </reaction>
</comment>
<dbReference type="SUPFAM" id="SSF55874">
    <property type="entry name" value="ATPase domain of HSP90 chaperone/DNA topoisomerase II/histidine kinase"/>
    <property type="match status" value="1"/>
</dbReference>
<dbReference type="PANTHER" id="PTHR24421:SF10">
    <property type="entry name" value="NITRATE_NITRITE SENSOR PROTEIN NARQ"/>
    <property type="match status" value="1"/>
</dbReference>
<accession>F5RH30</accession>
<organism evidence="11 12">
    <name type="scientific">Methyloversatilis universalis (strain ATCC BAA-1314 / DSM 25237 / JCM 13912 / CCUG 52030 / FAM5)</name>
    <dbReference type="NCBI Taxonomy" id="1000565"/>
    <lineage>
        <taxon>Bacteria</taxon>
        <taxon>Pseudomonadati</taxon>
        <taxon>Pseudomonadota</taxon>
        <taxon>Betaproteobacteria</taxon>
        <taxon>Nitrosomonadales</taxon>
        <taxon>Sterolibacteriaceae</taxon>
        <taxon>Methyloversatilis</taxon>
    </lineage>
</organism>
<keyword evidence="9" id="KW-1133">Transmembrane helix</keyword>
<dbReference type="InterPro" id="IPR050482">
    <property type="entry name" value="Sensor_HK_TwoCompSys"/>
</dbReference>
<dbReference type="Pfam" id="PF07730">
    <property type="entry name" value="HisKA_3"/>
    <property type="match status" value="1"/>
</dbReference>
<keyword evidence="9" id="KW-0812">Transmembrane</keyword>
<dbReference type="Gene3D" id="1.20.5.1930">
    <property type="match status" value="1"/>
</dbReference>
<dbReference type="PROSITE" id="PS50109">
    <property type="entry name" value="HIS_KIN"/>
    <property type="match status" value="1"/>
</dbReference>
<keyword evidence="8" id="KW-0997">Cell inner membrane</keyword>
<feature type="domain" description="Histidine kinase" evidence="10">
    <location>
        <begin position="307"/>
        <end position="504"/>
    </location>
</feature>
<dbReference type="PIRSF" id="PIRSF003167">
    <property type="entry name" value="STHK_NarX/NarQ"/>
    <property type="match status" value="1"/>
</dbReference>
<keyword evidence="6 8" id="KW-0067">ATP-binding</keyword>
<keyword evidence="7 8" id="KW-0902">Two-component regulatory system</keyword>
<evidence type="ECO:0000313" key="11">
    <source>
        <dbReference type="EMBL" id="EGK70234.1"/>
    </source>
</evidence>
<keyword evidence="5 8" id="KW-0418">Kinase</keyword>
<dbReference type="GO" id="GO:0005886">
    <property type="term" value="C:plasma membrane"/>
    <property type="evidence" value="ECO:0007669"/>
    <property type="project" value="UniProtKB-SubCell"/>
</dbReference>
<dbReference type="Proteomes" id="UP000005019">
    <property type="component" value="Unassembled WGS sequence"/>
</dbReference>
<evidence type="ECO:0000256" key="9">
    <source>
        <dbReference type="SAM" id="Phobius"/>
    </source>
</evidence>
<dbReference type="CDD" id="cd16917">
    <property type="entry name" value="HATPase_UhpB-NarQ-NarX-like"/>
    <property type="match status" value="1"/>
</dbReference>
<keyword evidence="12" id="KW-1185">Reference proteome</keyword>
<dbReference type="Gene3D" id="3.30.565.10">
    <property type="entry name" value="Histidine kinase-like ATPase, C-terminal domain"/>
    <property type="match status" value="1"/>
</dbReference>
<dbReference type="EMBL" id="AFHG01000058">
    <property type="protein sequence ID" value="EGK70234.1"/>
    <property type="molecule type" value="Genomic_DNA"/>
</dbReference>
<dbReference type="GO" id="GO:0000155">
    <property type="term" value="F:phosphorelay sensor kinase activity"/>
    <property type="evidence" value="ECO:0007669"/>
    <property type="project" value="UniProtKB-UniRule"/>
</dbReference>
<dbReference type="EC" id="2.7.13.3" evidence="8"/>
<dbReference type="AlphaFoldDB" id="F5RH30"/>
<comment type="caution">
    <text evidence="11">The sequence shown here is derived from an EMBL/GenBank/DDBJ whole genome shotgun (WGS) entry which is preliminary data.</text>
</comment>
<keyword evidence="4 8" id="KW-0547">Nucleotide-binding</keyword>
<dbReference type="InterPro" id="IPR003594">
    <property type="entry name" value="HATPase_dom"/>
</dbReference>
<evidence type="ECO:0000256" key="3">
    <source>
        <dbReference type="ARBA" id="ARBA00022679"/>
    </source>
</evidence>
<dbReference type="PANTHER" id="PTHR24421">
    <property type="entry name" value="NITRATE/NITRITE SENSOR PROTEIN NARX-RELATED"/>
    <property type="match status" value="1"/>
</dbReference>
<protein>
    <recommendedName>
        <fullName evidence="8">Sensor protein</fullName>
        <ecNumber evidence="8">2.7.13.3</ecNumber>
    </recommendedName>
</protein>
<name>F5RH30_METUF</name>
<evidence type="ECO:0000256" key="6">
    <source>
        <dbReference type="ARBA" id="ARBA00022840"/>
    </source>
</evidence>
<evidence type="ECO:0000256" key="1">
    <source>
        <dbReference type="ARBA" id="ARBA00000085"/>
    </source>
</evidence>
<dbReference type="Pfam" id="PF02518">
    <property type="entry name" value="HATPase_c"/>
    <property type="match status" value="1"/>
</dbReference>
<dbReference type="Gene3D" id="3.30.450.40">
    <property type="match status" value="1"/>
</dbReference>
<sequence length="515" mass="56072">MVATLAGCMVAALLSVWGSVEIEQLFQQVFGRLADLCNEGSYSGAVVCDAFRSVEKSLLERVAVMLLLQVLCSALILAGALLIMKRAHDVLVRRTESALSLMSDSARVRGRDEISRLIDSLAELSARQAGFEAEGRWRQQTSGEQLRRKSQALQTLHQVARMFTDGVVSEFSLRNGLSLLETSLGARTAGLALNPAAHKALGTVALLHTRGEPAVLRQLGAEQNAREVSARVVPPSGDCAAHSLVVPVCRGDVSVGTLVIEFPENARVDDPQVNLAESFAHLAALAISSVSRSQEERRVALMEERSAIAGELHDSLAQSLAYMKIQVARLQRGLDREKHPTDVAQAARELREGLSAAYREVRELIAAFRVRMGPGGLLSTVQDAVDDFAQRSGLDISFVHDLGRCHLEVNEEFHVMQVIREALSNTVRHARAYHVWVSMHYGPEHLLTVVVDDDGRGLTNPYTESNHYGLSIMRERAHSLGGDVSVVHRPGGGTRVQLTFAPQKLPAELLTEGTT</sequence>
<evidence type="ECO:0000256" key="7">
    <source>
        <dbReference type="ARBA" id="ARBA00023012"/>
    </source>
</evidence>
<dbReference type="InterPro" id="IPR029016">
    <property type="entry name" value="GAF-like_dom_sf"/>
</dbReference>
<evidence type="ECO:0000256" key="2">
    <source>
        <dbReference type="ARBA" id="ARBA00022553"/>
    </source>
</evidence>
<evidence type="ECO:0000256" key="5">
    <source>
        <dbReference type="ARBA" id="ARBA00022777"/>
    </source>
</evidence>
<dbReference type="GO" id="GO:0046983">
    <property type="term" value="F:protein dimerization activity"/>
    <property type="evidence" value="ECO:0007669"/>
    <property type="project" value="UniProtKB-UniRule"/>
</dbReference>
<evidence type="ECO:0000256" key="8">
    <source>
        <dbReference type="PIRNR" id="PIRNR003167"/>
    </source>
</evidence>
<dbReference type="InterPro" id="IPR016380">
    <property type="entry name" value="Sig_transdc_His_kin_NarX/NarQ"/>
</dbReference>
<feature type="transmembrane region" description="Helical" evidence="9">
    <location>
        <begin position="62"/>
        <end position="84"/>
    </location>
</feature>
<dbReference type="InterPro" id="IPR036890">
    <property type="entry name" value="HATPase_C_sf"/>
</dbReference>
<keyword evidence="3 8" id="KW-0808">Transferase</keyword>
<dbReference type="eggNOG" id="COG3850">
    <property type="taxonomic scope" value="Bacteria"/>
</dbReference>
<reference evidence="11 12" key="1">
    <citation type="journal article" date="2011" name="J. Bacteriol.">
        <title>Genome sequence of Methyloversatilis universalis FAM5T, a methylotrophic representative of the order Rhodocyclales.</title>
        <authorList>
            <person name="Kittichotirat W."/>
            <person name="Good N.M."/>
            <person name="Hall R."/>
            <person name="Bringel F."/>
            <person name="Lajus A."/>
            <person name="Medigue C."/>
            <person name="Smalley N.E."/>
            <person name="Beck D."/>
            <person name="Bumgarner R."/>
            <person name="Vuilleumier S."/>
            <person name="Kalyuzhnaya M.G."/>
        </authorList>
    </citation>
    <scope>NUCLEOTIDE SEQUENCE [LARGE SCALE GENOMIC DNA]</scope>
    <source>
        <strain evidence="12">ATCC BAA-1314 / JCM 13912 / FAM5</strain>
    </source>
</reference>